<comment type="caution">
    <text evidence="2">The sequence shown here is derived from an EMBL/GenBank/DDBJ whole genome shotgun (WGS) entry which is preliminary data.</text>
</comment>
<gene>
    <name evidence="2" type="ORF">MONAX_5E044303</name>
</gene>
<keyword evidence="3" id="KW-1185">Reference proteome</keyword>
<sequence>MAELSCSRGLGSHLSTGTFVTRRPRSWSPAPRRICPGKIWSPKPSLWPSPHPIQVLRVDLISAEPYMPHVLMEKGDMTLGEFDQHLKGRTDFIKGTKKDSSAERKVSPRRQG</sequence>
<dbReference type="AlphaFoldDB" id="A0A5E4A203"/>
<dbReference type="EMBL" id="CABDUW010000001">
    <property type="protein sequence ID" value="VTJ50742.1"/>
    <property type="molecule type" value="Genomic_DNA"/>
</dbReference>
<protein>
    <submittedName>
        <fullName evidence="2">Uncharacterized protein</fullName>
    </submittedName>
</protein>
<accession>A0A5E4A203</accession>
<organism evidence="2 3">
    <name type="scientific">Marmota monax</name>
    <name type="common">Woodchuck</name>
    <dbReference type="NCBI Taxonomy" id="9995"/>
    <lineage>
        <taxon>Eukaryota</taxon>
        <taxon>Metazoa</taxon>
        <taxon>Chordata</taxon>
        <taxon>Craniata</taxon>
        <taxon>Vertebrata</taxon>
        <taxon>Euteleostomi</taxon>
        <taxon>Mammalia</taxon>
        <taxon>Eutheria</taxon>
        <taxon>Euarchontoglires</taxon>
        <taxon>Glires</taxon>
        <taxon>Rodentia</taxon>
        <taxon>Sciuromorpha</taxon>
        <taxon>Sciuridae</taxon>
        <taxon>Xerinae</taxon>
        <taxon>Marmotini</taxon>
        <taxon>Marmota</taxon>
    </lineage>
</organism>
<dbReference type="Proteomes" id="UP000335636">
    <property type="component" value="Unassembled WGS sequence"/>
</dbReference>
<proteinExistence type="predicted"/>
<dbReference type="InterPro" id="IPR052627">
    <property type="entry name" value="VWA_domain-containing"/>
</dbReference>
<name>A0A5E4A203_MARMO</name>
<reference evidence="2" key="1">
    <citation type="submission" date="2019-04" db="EMBL/GenBank/DDBJ databases">
        <authorList>
            <person name="Alioto T."/>
            <person name="Alioto T."/>
        </authorList>
    </citation>
    <scope>NUCLEOTIDE SEQUENCE [LARGE SCALE GENOMIC DNA]</scope>
</reference>
<evidence type="ECO:0000313" key="2">
    <source>
        <dbReference type="EMBL" id="VTJ50742.1"/>
    </source>
</evidence>
<feature type="region of interest" description="Disordered" evidence="1">
    <location>
        <begin position="1"/>
        <end position="27"/>
    </location>
</feature>
<dbReference type="PANTHER" id="PTHR46299">
    <property type="entry name" value="VON WILLEBRAND FACTOR A DOMAIN-CONTAINING PROTEIN 5B2-RELATED"/>
    <property type="match status" value="1"/>
</dbReference>
<feature type="region of interest" description="Disordered" evidence="1">
    <location>
        <begin position="90"/>
        <end position="112"/>
    </location>
</feature>
<dbReference type="PANTHER" id="PTHR46299:SF1">
    <property type="entry name" value="VON WILLEBRAND FACTOR A DOMAIN-CONTAINING PROTEIN 5B1"/>
    <property type="match status" value="1"/>
</dbReference>
<feature type="compositionally biased region" description="Basic and acidic residues" evidence="1">
    <location>
        <begin position="90"/>
        <end position="106"/>
    </location>
</feature>
<evidence type="ECO:0000313" key="3">
    <source>
        <dbReference type="Proteomes" id="UP000335636"/>
    </source>
</evidence>
<evidence type="ECO:0000256" key="1">
    <source>
        <dbReference type="SAM" id="MobiDB-lite"/>
    </source>
</evidence>